<dbReference type="RefSeq" id="WP_183861289.1">
    <property type="nucleotide sequence ID" value="NZ_JACHFH010000017.1"/>
</dbReference>
<dbReference type="EMBL" id="JACHFH010000017">
    <property type="protein sequence ID" value="MBB5336388.1"/>
    <property type="molecule type" value="Genomic_DNA"/>
</dbReference>
<evidence type="ECO:0000313" key="2">
    <source>
        <dbReference type="EMBL" id="MBB5336388.1"/>
    </source>
</evidence>
<evidence type="ECO:0000256" key="1">
    <source>
        <dbReference type="SAM" id="Phobius"/>
    </source>
</evidence>
<evidence type="ECO:0000313" key="3">
    <source>
        <dbReference type="Proteomes" id="UP000559117"/>
    </source>
</evidence>
<keyword evidence="1" id="KW-1133">Transmembrane helix</keyword>
<comment type="caution">
    <text evidence="2">The sequence shown here is derived from an EMBL/GenBank/DDBJ whole genome shotgun (WGS) entry which is preliminary data.</text>
</comment>
<name>A0A840UNV6_9FIRM</name>
<keyword evidence="1" id="KW-0812">Transmembrane</keyword>
<dbReference type="InterPro" id="IPR018730">
    <property type="entry name" value="DUF2273"/>
</dbReference>
<dbReference type="AlphaFoldDB" id="A0A840UNV6"/>
<organism evidence="2 3">
    <name type="scientific">Pectinatus brassicae</name>
    <dbReference type="NCBI Taxonomy" id="862415"/>
    <lineage>
        <taxon>Bacteria</taxon>
        <taxon>Bacillati</taxon>
        <taxon>Bacillota</taxon>
        <taxon>Negativicutes</taxon>
        <taxon>Selenomonadales</taxon>
        <taxon>Selenomonadaceae</taxon>
        <taxon>Pectinatus</taxon>
    </lineage>
</organism>
<proteinExistence type="predicted"/>
<dbReference type="Pfam" id="PF10031">
    <property type="entry name" value="DUF2273"/>
    <property type="match status" value="1"/>
</dbReference>
<gene>
    <name evidence="2" type="ORF">HNR32_001536</name>
</gene>
<keyword evidence="1" id="KW-0472">Membrane</keyword>
<keyword evidence="3" id="KW-1185">Reference proteome</keyword>
<accession>A0A840UNV6</accession>
<sequence>MDNFSWKKCITNLWQNHRAKTIGFSLGFIISVAILVFGFFKTLFVIIFTGAGLFIGNKIDKNDDLSDVAENFLDIVQKIIPPIFRR</sequence>
<feature type="transmembrane region" description="Helical" evidence="1">
    <location>
        <begin position="22"/>
        <end position="55"/>
    </location>
</feature>
<dbReference type="Proteomes" id="UP000559117">
    <property type="component" value="Unassembled WGS sequence"/>
</dbReference>
<reference evidence="2 3" key="1">
    <citation type="submission" date="2020-08" db="EMBL/GenBank/DDBJ databases">
        <title>Genomic Encyclopedia of Type Strains, Phase IV (KMG-IV): sequencing the most valuable type-strain genomes for metagenomic binning, comparative biology and taxonomic classification.</title>
        <authorList>
            <person name="Goeker M."/>
        </authorList>
    </citation>
    <scope>NUCLEOTIDE SEQUENCE [LARGE SCALE GENOMIC DNA]</scope>
    <source>
        <strain evidence="2 3">DSM 24661</strain>
    </source>
</reference>
<protein>
    <submittedName>
        <fullName evidence="2">Putative membrane protein</fullName>
    </submittedName>
</protein>